<feature type="compositionally biased region" description="Basic and acidic residues" evidence="1">
    <location>
        <begin position="1725"/>
        <end position="1735"/>
    </location>
</feature>
<accession>A0A098G3E1</accession>
<proteinExistence type="predicted"/>
<feature type="compositionally biased region" description="Polar residues" evidence="1">
    <location>
        <begin position="1714"/>
        <end position="1723"/>
    </location>
</feature>
<dbReference type="HOGENOM" id="CLU_252693_0_0_6"/>
<dbReference type="EMBL" id="LN614827">
    <property type="protein sequence ID" value="CEG56005.1"/>
    <property type="molecule type" value="Genomic_DNA"/>
</dbReference>
<dbReference type="Proteomes" id="UP000032430">
    <property type="component" value="Chromosome I"/>
</dbReference>
<evidence type="ECO:0008006" key="4">
    <source>
        <dbReference type="Google" id="ProtNLM"/>
    </source>
</evidence>
<dbReference type="Gene3D" id="3.40.50.300">
    <property type="entry name" value="P-loop containing nucleotide triphosphate hydrolases"/>
    <property type="match status" value="1"/>
</dbReference>
<gene>
    <name evidence="2" type="ORF">LFA_0550</name>
</gene>
<dbReference type="OrthoDB" id="5652367at2"/>
<protein>
    <recommendedName>
        <fullName evidence="4">LigA, interaptin</fullName>
    </recommendedName>
</protein>
<evidence type="ECO:0000256" key="1">
    <source>
        <dbReference type="SAM" id="MobiDB-lite"/>
    </source>
</evidence>
<dbReference type="InterPro" id="IPR027417">
    <property type="entry name" value="P-loop_NTPase"/>
</dbReference>
<dbReference type="STRING" id="1212491.LFA_0550"/>
<name>A0A098G3E1_9GAMM</name>
<evidence type="ECO:0000313" key="3">
    <source>
        <dbReference type="Proteomes" id="UP000032430"/>
    </source>
</evidence>
<organism evidence="2 3">
    <name type="scientific">Legionella fallonii LLAP-10</name>
    <dbReference type="NCBI Taxonomy" id="1212491"/>
    <lineage>
        <taxon>Bacteria</taxon>
        <taxon>Pseudomonadati</taxon>
        <taxon>Pseudomonadota</taxon>
        <taxon>Gammaproteobacteria</taxon>
        <taxon>Legionellales</taxon>
        <taxon>Legionellaceae</taxon>
        <taxon>Legionella</taxon>
    </lineage>
</organism>
<sequence>MKSEGTPPIKIRKAKQNWLEGKKETAVRFQVQQRFEDARRTPKINNAIPEIRAMFEAVIQASETKDSEINEQLLHSAMAKTKKIIDEKILHIPSIASWLTLLLNDCRAGHQDDLSRYLNLVNKLSTVNHQIIRQWIMVHTALAENEKIEHSGLLFDVQDGLEKHSTLLNSIVELYGYKPYPNIEQFVAALGKERKKLKAYIETFDRDPWERRSPQYTAEGRIIQSTEQILKQQFDTSQVQRVIAKMRNSVNREYLTTELQYELAQQVTYINAIGKDHPLMVKNKTYTDLTKLSRLELRELSKVLTVQIRTPIFGENTKLSRLKAQLNLLAVMREQYFRITGQFIDSTQILSVLVSLNNQQHNILIEIEPEEKRKLVTLLCAAMQWVNADGGSVDVCIPYREAVAKDYGELGAKLFFTAMNIPSATVEADDPAGTYQVDGINYTTIADLALYRSRAQKEKEVLTADDRNREPSSNVIISGLDGSSLNNRTLFDLLASANQSKVHQLNPYVWIYPLINEFINQKEFRNRDTLSDEVWDEELDVIYLKLFLENHAKTSIHKQQLEELSDTALSSWINLACKVQQLVEGEDFIVDATEQSASVAVPVYLKKQQQSFFFSHEIQHFLYARLQKKYPSLQFLITAEKEVIDSVSSKELFDFYKQNGRIMAIFGKSTMKQELAKQNNELNIEVAIRVPSHEQYQREELDCHHLPINEPLLQKIKSIIAQAQSGQPIVLLVQDAYQVEKLFQELSQQFAKDGKAVQLGAFTGDECEETRTDWIANHAGQPNTITIATSLLTKGHFFNTDHYCGFLGIHTYSEAPNKTRKFIEQIVPKNRPGCYVVLYEEERVMCSSSWSYQAEQGKDSTIDIIAKIHRKKSQEIAIERYYTQAVADIQLVVLQQIDEWQALLHLLYPKNEWKRLDSELFVFREELRTLLEEEWTKCLASSDPDKVYFNPYIRRDRKGKLQTSILNKTLKEYEQAVATIWKTKCDVLKGKTVGKTQKGSVNELRCHYLERVSLEEQLKAKQLADRQKRKAIFSAKKKMSRAGDFGLDVNGAMLAYSDASKERYKLVFAKNQIQFLVAEIAQVIDSSSLSSASKSMLNERLKGIDSFLAIASFLNNYFSLFDFDNLAERYLMQPMINELLRVYDYSSLQLTEIHDLEELKNTYINNVAFDVAYSLEQNLSWALEENRGWGLEYWLERTAVKTAAQDLLVAVDAVKNAIDTATRKQAIKDLYKLLAHHQAELEDLWIFSFGHRNTRDVINQTLKTLDTLTVIGSGYEQLDVTFIQDCKEEAYSRVMKAQFNTVIEQLESQNNWLQDNPRWNHIRQQLHVIQSDNKTVYAIDDLYYLLSKISKELNLSGLPSDASLFKLVIELRGALRSIWDKFAQNHKEMINESKHLKIKAEQLRENLHALSDYTVENVTINHGQNGFHEFFDLIIEGTGSCPLFDSFLIYNSQLSELDKEQEGFVNRGMQINEWISALQKLQTEQLPQFRSDPNKPLDKELFPPNCHEQIGQLHRLKNFLADVASGDLSDFSQEEQDLFHDKELVKMLDITQLNLEQIAQFKSEKIKAEFLILYNKINELASQKEQNFFSKVLSFLASPFSSRETSEDLAYQFSIVRTMPSDQLRSMLQSRVNALIDTLSTQLNAHERAARSVNSLLGGKINFLQQQINEEKRKSRVIIKRFTNLDQLYDFEIELRSYKAIHSVPSVPSTPSTEENPMSSPTAANEEHAIEREEPTMSGILRV</sequence>
<dbReference type="RefSeq" id="WP_045094767.1">
    <property type="nucleotide sequence ID" value="NZ_LN614827.1"/>
</dbReference>
<reference evidence="3" key="1">
    <citation type="submission" date="2014-09" db="EMBL/GenBank/DDBJ databases">
        <authorList>
            <person name="Gomez-Valero L."/>
        </authorList>
    </citation>
    <scope>NUCLEOTIDE SEQUENCE [LARGE SCALE GENOMIC DNA]</scope>
    <source>
        <strain evidence="3">ATCC700992</strain>
    </source>
</reference>
<feature type="region of interest" description="Disordered" evidence="1">
    <location>
        <begin position="1705"/>
        <end position="1743"/>
    </location>
</feature>
<keyword evidence="3" id="KW-1185">Reference proteome</keyword>
<dbReference type="KEGG" id="lfa:LFA_0550"/>
<evidence type="ECO:0000313" key="2">
    <source>
        <dbReference type="EMBL" id="CEG56005.1"/>
    </source>
</evidence>